<dbReference type="Proteomes" id="UP000214975">
    <property type="component" value="Chromosome"/>
</dbReference>
<sequence length="62" mass="7284">MDHDKWKFRVGGVLLILVGLWNVFGFVMTIEFASFYFSIRDIGNIIITILMLYLGYIMIKYS</sequence>
<dbReference type="AlphaFoldDB" id="A0A223HWY2"/>
<dbReference type="EMBL" id="CP016893">
    <property type="protein sequence ID" value="AST56986.1"/>
    <property type="molecule type" value="Genomic_DNA"/>
</dbReference>
<evidence type="ECO:0000313" key="2">
    <source>
        <dbReference type="EMBL" id="AST56986.1"/>
    </source>
</evidence>
<dbReference type="RefSeq" id="WP_094396969.1">
    <property type="nucleotide sequence ID" value="NZ_CP016893.1"/>
</dbReference>
<organism evidence="2 3">
    <name type="scientific">Thermoanaerobacterium thermosaccharolyticum</name>
    <name type="common">Clostridium thermosaccharolyticum</name>
    <dbReference type="NCBI Taxonomy" id="1517"/>
    <lineage>
        <taxon>Bacteria</taxon>
        <taxon>Bacillati</taxon>
        <taxon>Bacillota</taxon>
        <taxon>Clostridia</taxon>
        <taxon>Thermoanaerobacterales</taxon>
        <taxon>Thermoanaerobacteraceae</taxon>
        <taxon>Thermoanaerobacterium</taxon>
    </lineage>
</organism>
<protein>
    <submittedName>
        <fullName evidence="2">Uncharacterized protein</fullName>
    </submittedName>
</protein>
<proteinExistence type="predicted"/>
<gene>
    <name evidence="2" type="ORF">Thert_00843</name>
</gene>
<keyword evidence="1" id="KW-0812">Transmembrane</keyword>
<name>A0A223HWY2_THETR</name>
<keyword evidence="1" id="KW-1133">Transmembrane helix</keyword>
<feature type="transmembrane region" description="Helical" evidence="1">
    <location>
        <begin position="42"/>
        <end position="59"/>
    </location>
</feature>
<evidence type="ECO:0000256" key="1">
    <source>
        <dbReference type="SAM" id="Phobius"/>
    </source>
</evidence>
<reference evidence="2 3" key="1">
    <citation type="submission" date="2016-08" db="EMBL/GenBank/DDBJ databases">
        <title>A novel genetic cassette of butanologenic Thermoanaerobacterium thermosaccharolyticum that directly convert cellulose to butanol.</title>
        <authorList>
            <person name="Li T."/>
            <person name="He J."/>
        </authorList>
    </citation>
    <scope>NUCLEOTIDE SEQUENCE [LARGE SCALE GENOMIC DNA]</scope>
    <source>
        <strain evidence="2 3">TG57</strain>
    </source>
</reference>
<keyword evidence="1" id="KW-0472">Membrane</keyword>
<accession>A0A223HWY2</accession>
<evidence type="ECO:0000313" key="3">
    <source>
        <dbReference type="Proteomes" id="UP000214975"/>
    </source>
</evidence>
<feature type="transmembrane region" description="Helical" evidence="1">
    <location>
        <begin position="12"/>
        <end position="36"/>
    </location>
</feature>